<proteinExistence type="predicted"/>
<protein>
    <recommendedName>
        <fullName evidence="4">Secreted protein</fullName>
    </recommendedName>
</protein>
<keyword evidence="1" id="KW-0732">Signal</keyword>
<evidence type="ECO:0008006" key="4">
    <source>
        <dbReference type="Google" id="ProtNLM"/>
    </source>
</evidence>
<dbReference type="EMBL" id="CM016560">
    <property type="protein sequence ID" value="TKV94080.1"/>
    <property type="molecule type" value="Genomic_DNA"/>
</dbReference>
<feature type="signal peptide" evidence="1">
    <location>
        <begin position="1"/>
        <end position="17"/>
    </location>
</feature>
<name>A0A4U6SYH2_SETVI</name>
<gene>
    <name evidence="2" type="ORF">SEVIR_9G270550v2</name>
</gene>
<dbReference type="Proteomes" id="UP000298652">
    <property type="component" value="Chromosome 9"/>
</dbReference>
<keyword evidence="3" id="KW-1185">Reference proteome</keyword>
<evidence type="ECO:0000256" key="1">
    <source>
        <dbReference type="SAM" id="SignalP"/>
    </source>
</evidence>
<evidence type="ECO:0000313" key="2">
    <source>
        <dbReference type="EMBL" id="TKV94080.1"/>
    </source>
</evidence>
<sequence>MFVLVCICLSLRRRCRSRWSDRGGERVWRPVPRAGVRSRAGAERLVPRAGASGRQLPEGFEDGKSNLFPFGHIYPSF</sequence>
<dbReference type="Gramene" id="TKV94080">
    <property type="protein sequence ID" value="TKV94080"/>
    <property type="gene ID" value="SEVIR_9G270550v2"/>
</dbReference>
<accession>A0A4U6SYH2</accession>
<dbReference type="AlphaFoldDB" id="A0A4U6SYH2"/>
<reference evidence="2" key="1">
    <citation type="submission" date="2019-03" db="EMBL/GenBank/DDBJ databases">
        <title>WGS assembly of Setaria viridis.</title>
        <authorList>
            <person name="Huang P."/>
            <person name="Jenkins J."/>
            <person name="Grimwood J."/>
            <person name="Barry K."/>
            <person name="Healey A."/>
            <person name="Mamidi S."/>
            <person name="Sreedasyam A."/>
            <person name="Shu S."/>
            <person name="Feldman M."/>
            <person name="Wu J."/>
            <person name="Yu Y."/>
            <person name="Chen C."/>
            <person name="Johnson J."/>
            <person name="Rokhsar D."/>
            <person name="Baxter I."/>
            <person name="Schmutz J."/>
            <person name="Brutnell T."/>
            <person name="Kellogg E."/>
        </authorList>
    </citation>
    <scope>NUCLEOTIDE SEQUENCE [LARGE SCALE GENOMIC DNA]</scope>
</reference>
<feature type="chain" id="PRO_5020314722" description="Secreted protein" evidence="1">
    <location>
        <begin position="18"/>
        <end position="77"/>
    </location>
</feature>
<evidence type="ECO:0000313" key="3">
    <source>
        <dbReference type="Proteomes" id="UP000298652"/>
    </source>
</evidence>
<organism evidence="2 3">
    <name type="scientific">Setaria viridis</name>
    <name type="common">Green bristlegrass</name>
    <name type="synonym">Setaria italica subsp. viridis</name>
    <dbReference type="NCBI Taxonomy" id="4556"/>
    <lineage>
        <taxon>Eukaryota</taxon>
        <taxon>Viridiplantae</taxon>
        <taxon>Streptophyta</taxon>
        <taxon>Embryophyta</taxon>
        <taxon>Tracheophyta</taxon>
        <taxon>Spermatophyta</taxon>
        <taxon>Magnoliopsida</taxon>
        <taxon>Liliopsida</taxon>
        <taxon>Poales</taxon>
        <taxon>Poaceae</taxon>
        <taxon>PACMAD clade</taxon>
        <taxon>Panicoideae</taxon>
        <taxon>Panicodae</taxon>
        <taxon>Paniceae</taxon>
        <taxon>Cenchrinae</taxon>
        <taxon>Setaria</taxon>
    </lineage>
</organism>